<keyword evidence="3" id="KW-1185">Reference proteome</keyword>
<comment type="caution">
    <text evidence="2">The sequence shown here is derived from an EMBL/GenBank/DDBJ whole genome shotgun (WGS) entry which is preliminary data.</text>
</comment>
<dbReference type="Gene3D" id="3.90.1300.10">
    <property type="entry name" value="Amidase signature (AS) domain"/>
    <property type="match status" value="1"/>
</dbReference>
<gene>
    <name evidence="2" type="ORF">GRF29_44g991976</name>
</gene>
<evidence type="ECO:0000259" key="1">
    <source>
        <dbReference type="Pfam" id="PF26053"/>
    </source>
</evidence>
<sequence>MVVVKPSPLPYFLLVDHVAELDIFKVESRVVAQPKRPVSVWSFCDTPDTANRRYQRVYELPLKSPPPATVPAPAVVVSIGSDITLDALQKTFSRFEADDDVFNHDFVEGGYLIVQQSPISSPSPSLPSDVTDYLNARSTKILVLDDRLPEGPYFALGRHLHQAWRLFPDDLAAFSKAVIPLDNERAINETKDAPVFETFHSAAYTDSPSCVPVPSRLYYKRTVGRPLAGVRITIKDNMHLKGVITGLGSRSYAALYGKQLNSSKRAFDNVGLLTRTPEQLNQLLKESNFADYEYQPGLVKPTRLLYPTDWFPVANGSQQRMNEAFLQALEESLSIKHEKVSLVDEWSRSAPDPYRNLTLKDFLGKSANYINQYYVYHSFDGFRTEYQEEFGQQLYVSPSHLARWEIGATITDEERDQSLAKIDVFKKWVDREIWQRHNKSDVSIMIVPQGRPGANYRDVVGTPAGGAPAGSYTTILTTSMLGCP</sequence>
<dbReference type="Pfam" id="PF26053">
    <property type="entry name" value="DUF8016"/>
    <property type="match status" value="1"/>
</dbReference>
<name>A0AAN6RJV0_9PLEO</name>
<dbReference type="InterPro" id="IPR036928">
    <property type="entry name" value="AS_sf"/>
</dbReference>
<accession>A0AAN6RJV0</accession>
<proteinExistence type="predicted"/>
<dbReference type="InterPro" id="IPR058329">
    <property type="entry name" value="Arp1_N"/>
</dbReference>
<dbReference type="AlphaFoldDB" id="A0AAN6RJV0"/>
<protein>
    <recommendedName>
        <fullName evidence="1">Scytalone dehydratase-like protein Arp1 N-terminal domain-containing protein</fullName>
    </recommendedName>
</protein>
<feature type="domain" description="Scytalone dehydratase-like protein Arp1 N-terminal" evidence="1">
    <location>
        <begin position="74"/>
        <end position="148"/>
    </location>
</feature>
<organism evidence="2 3">
    <name type="scientific">Pseudopithomyces chartarum</name>
    <dbReference type="NCBI Taxonomy" id="1892770"/>
    <lineage>
        <taxon>Eukaryota</taxon>
        <taxon>Fungi</taxon>
        <taxon>Dikarya</taxon>
        <taxon>Ascomycota</taxon>
        <taxon>Pezizomycotina</taxon>
        <taxon>Dothideomycetes</taxon>
        <taxon>Pleosporomycetidae</taxon>
        <taxon>Pleosporales</taxon>
        <taxon>Massarineae</taxon>
        <taxon>Didymosphaeriaceae</taxon>
        <taxon>Pseudopithomyces</taxon>
    </lineage>
</organism>
<dbReference type="EMBL" id="WVTA01000005">
    <property type="protein sequence ID" value="KAK3209902.1"/>
    <property type="molecule type" value="Genomic_DNA"/>
</dbReference>
<dbReference type="Proteomes" id="UP001280581">
    <property type="component" value="Unassembled WGS sequence"/>
</dbReference>
<evidence type="ECO:0000313" key="2">
    <source>
        <dbReference type="EMBL" id="KAK3209902.1"/>
    </source>
</evidence>
<dbReference type="SUPFAM" id="SSF75304">
    <property type="entry name" value="Amidase signature (AS) enzymes"/>
    <property type="match status" value="1"/>
</dbReference>
<evidence type="ECO:0000313" key="3">
    <source>
        <dbReference type="Proteomes" id="UP001280581"/>
    </source>
</evidence>
<reference evidence="2 3" key="1">
    <citation type="submission" date="2021-02" db="EMBL/GenBank/DDBJ databases">
        <title>Genome assembly of Pseudopithomyces chartarum.</title>
        <authorList>
            <person name="Jauregui R."/>
            <person name="Singh J."/>
            <person name="Voisey C."/>
        </authorList>
    </citation>
    <scope>NUCLEOTIDE SEQUENCE [LARGE SCALE GENOMIC DNA]</scope>
    <source>
        <strain evidence="2 3">AGR01</strain>
    </source>
</reference>